<accession>A0A0F6SH56</accession>
<dbReference type="AlphaFoldDB" id="A0A0F6SH56"/>
<dbReference type="KEGG" id="samy:DB32_007008"/>
<reference evidence="1 2" key="1">
    <citation type="submission" date="2015-03" db="EMBL/GenBank/DDBJ databases">
        <title>Genome assembly of Sandaracinus amylolyticus DSM 53668.</title>
        <authorList>
            <person name="Sharma G."/>
            <person name="Subramanian S."/>
        </authorList>
    </citation>
    <scope>NUCLEOTIDE SEQUENCE [LARGE SCALE GENOMIC DNA]</scope>
    <source>
        <strain evidence="1 2">DSM 53668</strain>
    </source>
</reference>
<dbReference type="Proteomes" id="UP000034883">
    <property type="component" value="Chromosome"/>
</dbReference>
<proteinExistence type="predicted"/>
<organism evidence="1 2">
    <name type="scientific">Sandaracinus amylolyticus</name>
    <dbReference type="NCBI Taxonomy" id="927083"/>
    <lineage>
        <taxon>Bacteria</taxon>
        <taxon>Pseudomonadati</taxon>
        <taxon>Myxococcota</taxon>
        <taxon>Polyangia</taxon>
        <taxon>Polyangiales</taxon>
        <taxon>Sandaracinaceae</taxon>
        <taxon>Sandaracinus</taxon>
    </lineage>
</organism>
<dbReference type="RefSeq" id="WP_157069723.1">
    <property type="nucleotide sequence ID" value="NZ_CP011125.1"/>
</dbReference>
<sequence>MREAVAHHAQALGIGRLGARAPEHAEEVDALLGAAADEGAREVVFVRYHVARVHLSASLSIFELLSIDPRSRELLFGASATSTHRQDPWPFDDQRAILHHTMRSALDALFRDLLASRAEGHRRRTRVDDVARYVVDRPLARIDRGRVVGTRWSLEHVEGWELTGQLGSAIAGIRAPDGAAISVVLEPTFQRPREYAESNLATLREVAAVTGHRECSVDGRPALEIETRFHNGTTTIQRITSEGGLGIVISCVGTETTLDAHRAECARVLDSVRLSTGE</sequence>
<dbReference type="EMBL" id="CP011125">
    <property type="protein sequence ID" value="AKF09859.1"/>
    <property type="molecule type" value="Genomic_DNA"/>
</dbReference>
<dbReference type="Gene3D" id="3.40.1000.10">
    <property type="entry name" value="Mog1/PsbP, alpha/beta/alpha sandwich"/>
    <property type="match status" value="1"/>
</dbReference>
<evidence type="ECO:0000313" key="1">
    <source>
        <dbReference type="EMBL" id="AKF09859.1"/>
    </source>
</evidence>
<gene>
    <name evidence="1" type="ORF">DB32_007008</name>
</gene>
<keyword evidence="2" id="KW-1185">Reference proteome</keyword>
<evidence type="ECO:0000313" key="2">
    <source>
        <dbReference type="Proteomes" id="UP000034883"/>
    </source>
</evidence>
<name>A0A0F6SH56_9BACT</name>
<protein>
    <submittedName>
        <fullName evidence="1">Uncharacterized protein</fullName>
    </submittedName>
</protein>